<proteinExistence type="predicted"/>
<dbReference type="SUPFAM" id="SSF89009">
    <property type="entry name" value="GAT-like domain"/>
    <property type="match status" value="1"/>
</dbReference>
<reference evidence="1 2" key="1">
    <citation type="submission" date="2016-10" db="EMBL/GenBank/DDBJ databases">
        <authorList>
            <person name="de Groot N.N."/>
        </authorList>
    </citation>
    <scope>NUCLEOTIDE SEQUENCE [LARGE SCALE GENOMIC DNA]</scope>
    <source>
        <strain evidence="1 2">SP2</strain>
    </source>
</reference>
<dbReference type="AlphaFoldDB" id="A0A1I3QA13"/>
<dbReference type="EMBL" id="FORO01000021">
    <property type="protein sequence ID" value="SFJ29946.1"/>
    <property type="molecule type" value="Genomic_DNA"/>
</dbReference>
<evidence type="ECO:0000313" key="2">
    <source>
        <dbReference type="Proteomes" id="UP000182829"/>
    </source>
</evidence>
<accession>A0A1I3QA13</accession>
<sequence>MKPLMKWKSTSVIPMSERQPLSDLEVREQSLSKARDALAALQQIPAAGLDEAKHETVTEMVDNCRSLERALQNEVEQMQGDPDE</sequence>
<organism evidence="1 2">
    <name type="scientific">Natronobacterium gregoryi</name>
    <dbReference type="NCBI Taxonomy" id="44930"/>
    <lineage>
        <taxon>Archaea</taxon>
        <taxon>Methanobacteriati</taxon>
        <taxon>Methanobacteriota</taxon>
        <taxon>Stenosarchaea group</taxon>
        <taxon>Halobacteria</taxon>
        <taxon>Halobacteriales</taxon>
        <taxon>Natrialbaceae</taxon>
        <taxon>Natronobacterium</taxon>
    </lineage>
</organism>
<gene>
    <name evidence="1" type="ORF">SAMN05443661_1212</name>
</gene>
<dbReference type="Proteomes" id="UP000182829">
    <property type="component" value="Unassembled WGS sequence"/>
</dbReference>
<name>A0A1I3QA13_9EURY</name>
<evidence type="ECO:0000313" key="1">
    <source>
        <dbReference type="EMBL" id="SFJ29946.1"/>
    </source>
</evidence>
<protein>
    <submittedName>
        <fullName evidence="1">Uncharacterized protein</fullName>
    </submittedName>
</protein>